<accession>A0A2U8VQN8</accession>
<reference evidence="5 6" key="1">
    <citation type="submission" date="2018-05" db="EMBL/GenBank/DDBJ databases">
        <title>Complete Genome Sequence of Methylobacterium sp. 17Sr1-43.</title>
        <authorList>
            <person name="Srinivasan S."/>
        </authorList>
    </citation>
    <scope>NUCLEOTIDE SEQUENCE [LARGE SCALE GENOMIC DNA]</scope>
    <source>
        <strain evidence="5 6">17Sr1-43</strain>
    </source>
</reference>
<keyword evidence="3" id="KW-0472">Membrane</keyword>
<evidence type="ECO:0000256" key="3">
    <source>
        <dbReference type="SAM" id="Phobius"/>
    </source>
</evidence>
<evidence type="ECO:0000259" key="4">
    <source>
        <dbReference type="PROSITE" id="PS50887"/>
    </source>
</evidence>
<dbReference type="OrthoDB" id="9812260at2"/>
<dbReference type="Gene3D" id="3.30.70.270">
    <property type="match status" value="1"/>
</dbReference>
<gene>
    <name evidence="5" type="ORF">DK427_08275</name>
</gene>
<proteinExistence type="predicted"/>
<feature type="domain" description="GGDEF" evidence="4">
    <location>
        <begin position="154"/>
        <end position="286"/>
    </location>
</feature>
<dbReference type="InterPro" id="IPR000160">
    <property type="entry name" value="GGDEF_dom"/>
</dbReference>
<keyword evidence="3" id="KW-0812">Transmembrane</keyword>
<comment type="catalytic activity">
    <reaction evidence="2">
        <text>2 GTP = 3',3'-c-di-GMP + 2 diphosphate</text>
        <dbReference type="Rhea" id="RHEA:24898"/>
        <dbReference type="ChEBI" id="CHEBI:33019"/>
        <dbReference type="ChEBI" id="CHEBI:37565"/>
        <dbReference type="ChEBI" id="CHEBI:58805"/>
        <dbReference type="EC" id="2.7.7.65"/>
    </reaction>
</comment>
<name>A0A2U8VQN8_9HYPH</name>
<evidence type="ECO:0000313" key="5">
    <source>
        <dbReference type="EMBL" id="AWN35741.1"/>
    </source>
</evidence>
<dbReference type="PROSITE" id="PS50887">
    <property type="entry name" value="GGDEF"/>
    <property type="match status" value="1"/>
</dbReference>
<dbReference type="PANTHER" id="PTHR45138">
    <property type="entry name" value="REGULATORY COMPONENTS OF SENSORY TRANSDUCTION SYSTEM"/>
    <property type="match status" value="1"/>
</dbReference>
<keyword evidence="6" id="KW-1185">Reference proteome</keyword>
<evidence type="ECO:0000256" key="1">
    <source>
        <dbReference type="ARBA" id="ARBA00012528"/>
    </source>
</evidence>
<dbReference type="NCBIfam" id="TIGR00254">
    <property type="entry name" value="GGDEF"/>
    <property type="match status" value="1"/>
</dbReference>
<dbReference type="InterPro" id="IPR043128">
    <property type="entry name" value="Rev_trsase/Diguanyl_cyclase"/>
</dbReference>
<keyword evidence="3" id="KW-1133">Transmembrane helix</keyword>
<dbReference type="SMART" id="SM00267">
    <property type="entry name" value="GGDEF"/>
    <property type="match status" value="1"/>
</dbReference>
<dbReference type="PANTHER" id="PTHR45138:SF9">
    <property type="entry name" value="DIGUANYLATE CYCLASE DGCM-RELATED"/>
    <property type="match status" value="1"/>
</dbReference>
<dbReference type="Pfam" id="PF00990">
    <property type="entry name" value="GGDEF"/>
    <property type="match status" value="1"/>
</dbReference>
<dbReference type="SUPFAM" id="SSF55073">
    <property type="entry name" value="Nucleotide cyclase"/>
    <property type="match status" value="1"/>
</dbReference>
<dbReference type="AlphaFoldDB" id="A0A2U8VQN8"/>
<sequence>MTWWQRCEAIVLLARAGAVTFYSFFGTNRPLLFAIFPPLMLITFRLSRHGTEAAVMLVAVIGGIATMQGQRPVVLIAADAATQAQAFQVFLAVILLTCLPVAAEVTARARLMVALAAHDQEMTSIATFDPLTKILNRGGFEAAARQLLLGKPSDAASLIAIDFDHFKQINDRWGHHAGDQALKHVASLLRSYTRDQDMIGRLGGDEFMILLPNAGLEAAKAVGERIRAGVHASPISIDDRFVAVISLSIGIAVSHRGERYEDLAQRADRVLYQAKRAGRNTLRWAA</sequence>
<organism evidence="5 6">
    <name type="scientific">Methylobacterium radiodurans</name>
    <dbReference type="NCBI Taxonomy" id="2202828"/>
    <lineage>
        <taxon>Bacteria</taxon>
        <taxon>Pseudomonadati</taxon>
        <taxon>Pseudomonadota</taxon>
        <taxon>Alphaproteobacteria</taxon>
        <taxon>Hyphomicrobiales</taxon>
        <taxon>Methylobacteriaceae</taxon>
        <taxon>Methylobacterium</taxon>
    </lineage>
</organism>
<dbReference type="InterPro" id="IPR029787">
    <property type="entry name" value="Nucleotide_cyclase"/>
</dbReference>
<dbReference type="FunFam" id="3.30.70.270:FF:000001">
    <property type="entry name" value="Diguanylate cyclase domain protein"/>
    <property type="match status" value="1"/>
</dbReference>
<dbReference type="InterPro" id="IPR050469">
    <property type="entry name" value="Diguanylate_Cyclase"/>
</dbReference>
<dbReference type="EMBL" id="CP029551">
    <property type="protein sequence ID" value="AWN35741.1"/>
    <property type="molecule type" value="Genomic_DNA"/>
</dbReference>
<feature type="transmembrane region" description="Helical" evidence="3">
    <location>
        <begin position="31"/>
        <end position="47"/>
    </location>
</feature>
<dbReference type="GO" id="GO:0052621">
    <property type="term" value="F:diguanylate cyclase activity"/>
    <property type="evidence" value="ECO:0007669"/>
    <property type="project" value="UniProtKB-EC"/>
</dbReference>
<dbReference type="KEGG" id="meti:DK427_08275"/>
<evidence type="ECO:0000256" key="2">
    <source>
        <dbReference type="ARBA" id="ARBA00034247"/>
    </source>
</evidence>
<feature type="transmembrane region" description="Helical" evidence="3">
    <location>
        <begin position="84"/>
        <end position="103"/>
    </location>
</feature>
<protein>
    <recommendedName>
        <fullName evidence="1">diguanylate cyclase</fullName>
        <ecNumber evidence="1">2.7.7.65</ecNumber>
    </recommendedName>
</protein>
<evidence type="ECO:0000313" key="6">
    <source>
        <dbReference type="Proteomes" id="UP000246058"/>
    </source>
</evidence>
<dbReference type="CDD" id="cd01949">
    <property type="entry name" value="GGDEF"/>
    <property type="match status" value="1"/>
</dbReference>
<dbReference type="EC" id="2.7.7.65" evidence="1"/>
<feature type="transmembrane region" description="Helical" evidence="3">
    <location>
        <begin position="54"/>
        <end position="78"/>
    </location>
</feature>
<dbReference type="Proteomes" id="UP000246058">
    <property type="component" value="Chromosome"/>
</dbReference>